<name>A0ABN3H4I7_9ACTN</name>
<dbReference type="Proteomes" id="UP001501444">
    <property type="component" value="Unassembled WGS sequence"/>
</dbReference>
<sequence length="112" mass="11662">MLSGVLHGEGLVQTTKGPIRVALQRGAATKLTPTSLTVQSSDGYSRSWTLDNNVRVYDQRHTLQPNALKAGAQVTVAGTAPATNASPGTANGTFTAKWVVVQSSATPMNQPS</sequence>
<evidence type="ECO:0008006" key="3">
    <source>
        <dbReference type="Google" id="ProtNLM"/>
    </source>
</evidence>
<evidence type="ECO:0000313" key="1">
    <source>
        <dbReference type="EMBL" id="GAA2368918.1"/>
    </source>
</evidence>
<dbReference type="RefSeq" id="WP_344616767.1">
    <property type="nucleotide sequence ID" value="NZ_BAAARV010000067.1"/>
</dbReference>
<organism evidence="1 2">
    <name type="scientific">Dactylosporangium salmoneum</name>
    <dbReference type="NCBI Taxonomy" id="53361"/>
    <lineage>
        <taxon>Bacteria</taxon>
        <taxon>Bacillati</taxon>
        <taxon>Actinomycetota</taxon>
        <taxon>Actinomycetes</taxon>
        <taxon>Micromonosporales</taxon>
        <taxon>Micromonosporaceae</taxon>
        <taxon>Dactylosporangium</taxon>
    </lineage>
</organism>
<comment type="caution">
    <text evidence="1">The sequence shown here is derived from an EMBL/GenBank/DDBJ whole genome shotgun (WGS) entry which is preliminary data.</text>
</comment>
<reference evidence="1 2" key="1">
    <citation type="journal article" date="2019" name="Int. J. Syst. Evol. Microbiol.">
        <title>The Global Catalogue of Microorganisms (GCM) 10K type strain sequencing project: providing services to taxonomists for standard genome sequencing and annotation.</title>
        <authorList>
            <consortium name="The Broad Institute Genomics Platform"/>
            <consortium name="The Broad Institute Genome Sequencing Center for Infectious Disease"/>
            <person name="Wu L."/>
            <person name="Ma J."/>
        </authorList>
    </citation>
    <scope>NUCLEOTIDE SEQUENCE [LARGE SCALE GENOMIC DNA]</scope>
    <source>
        <strain evidence="1 2">JCM 3272</strain>
    </source>
</reference>
<accession>A0ABN3H4I7</accession>
<gene>
    <name evidence="1" type="ORF">GCM10010170_069050</name>
</gene>
<evidence type="ECO:0000313" key="2">
    <source>
        <dbReference type="Proteomes" id="UP001501444"/>
    </source>
</evidence>
<proteinExistence type="predicted"/>
<protein>
    <recommendedName>
        <fullName evidence="3">DUF5666 domain-containing protein</fullName>
    </recommendedName>
</protein>
<dbReference type="EMBL" id="BAAARV010000067">
    <property type="protein sequence ID" value="GAA2368918.1"/>
    <property type="molecule type" value="Genomic_DNA"/>
</dbReference>
<keyword evidence="2" id="KW-1185">Reference proteome</keyword>